<evidence type="ECO:0000313" key="2">
    <source>
        <dbReference type="Proteomes" id="UP000027135"/>
    </source>
</evidence>
<reference evidence="1 2" key="1">
    <citation type="journal article" date="2014" name="Nat. Commun.">
        <title>Molecular traces of alternative social organization in a termite genome.</title>
        <authorList>
            <person name="Terrapon N."/>
            <person name="Li C."/>
            <person name="Robertson H.M."/>
            <person name="Ji L."/>
            <person name="Meng X."/>
            <person name="Booth W."/>
            <person name="Chen Z."/>
            <person name="Childers C.P."/>
            <person name="Glastad K.M."/>
            <person name="Gokhale K."/>
            <person name="Gowin J."/>
            <person name="Gronenberg W."/>
            <person name="Hermansen R.A."/>
            <person name="Hu H."/>
            <person name="Hunt B.G."/>
            <person name="Huylmans A.K."/>
            <person name="Khalil S.M."/>
            <person name="Mitchell R.D."/>
            <person name="Munoz-Torres M.C."/>
            <person name="Mustard J.A."/>
            <person name="Pan H."/>
            <person name="Reese J.T."/>
            <person name="Scharf M.E."/>
            <person name="Sun F."/>
            <person name="Vogel H."/>
            <person name="Xiao J."/>
            <person name="Yang W."/>
            <person name="Yang Z."/>
            <person name="Yang Z."/>
            <person name="Zhou J."/>
            <person name="Zhu J."/>
            <person name="Brent C.S."/>
            <person name="Elsik C.G."/>
            <person name="Goodisman M.A."/>
            <person name="Liberles D.A."/>
            <person name="Roe R.M."/>
            <person name="Vargo E.L."/>
            <person name="Vilcinskas A."/>
            <person name="Wang J."/>
            <person name="Bornberg-Bauer E."/>
            <person name="Korb J."/>
            <person name="Zhang G."/>
            <person name="Liebig J."/>
        </authorList>
    </citation>
    <scope>NUCLEOTIDE SEQUENCE [LARGE SCALE GENOMIC DNA]</scope>
    <source>
        <tissue evidence="1">Whole organism</tissue>
    </source>
</reference>
<dbReference type="AlphaFoldDB" id="A0A067RFF5"/>
<keyword evidence="2" id="KW-1185">Reference proteome</keyword>
<dbReference type="InParanoid" id="A0A067RFF5"/>
<accession>A0A067RFF5</accession>
<protein>
    <submittedName>
        <fullName evidence="1">Uncharacterized protein</fullName>
    </submittedName>
</protein>
<sequence length="105" mass="12321">MPVTTTFKVIKIPALRDKSRMAFCCHLQQTRKPKVKYQIFSNQLLHLLLKNCSKPLDVQILIMYYRELETKHTKHLKEEVFCFIDLTTGSQGTVFYTALDLKDNI</sequence>
<dbReference type="Proteomes" id="UP000027135">
    <property type="component" value="Unassembled WGS sequence"/>
</dbReference>
<organism evidence="1 2">
    <name type="scientific">Zootermopsis nevadensis</name>
    <name type="common">Dampwood termite</name>
    <dbReference type="NCBI Taxonomy" id="136037"/>
    <lineage>
        <taxon>Eukaryota</taxon>
        <taxon>Metazoa</taxon>
        <taxon>Ecdysozoa</taxon>
        <taxon>Arthropoda</taxon>
        <taxon>Hexapoda</taxon>
        <taxon>Insecta</taxon>
        <taxon>Pterygota</taxon>
        <taxon>Neoptera</taxon>
        <taxon>Polyneoptera</taxon>
        <taxon>Dictyoptera</taxon>
        <taxon>Blattodea</taxon>
        <taxon>Blattoidea</taxon>
        <taxon>Termitoidae</taxon>
        <taxon>Termopsidae</taxon>
        <taxon>Zootermopsis</taxon>
    </lineage>
</organism>
<evidence type="ECO:0000313" key="1">
    <source>
        <dbReference type="EMBL" id="KDR17735.1"/>
    </source>
</evidence>
<name>A0A067RFF5_ZOONE</name>
<dbReference type="EMBL" id="KK852722">
    <property type="protein sequence ID" value="KDR17735.1"/>
    <property type="molecule type" value="Genomic_DNA"/>
</dbReference>
<gene>
    <name evidence="1" type="ORF">L798_07276</name>
</gene>
<proteinExistence type="predicted"/>